<dbReference type="Pfam" id="PF17109">
    <property type="entry name" value="Goodbye"/>
    <property type="match status" value="1"/>
</dbReference>
<reference evidence="5" key="1">
    <citation type="journal article" date="2023" name="Mol. Phylogenet. Evol.">
        <title>Genome-scale phylogeny and comparative genomics of the fungal order Sordariales.</title>
        <authorList>
            <person name="Hensen N."/>
            <person name="Bonometti L."/>
            <person name="Westerberg I."/>
            <person name="Brannstrom I.O."/>
            <person name="Guillou S."/>
            <person name="Cros-Aarteil S."/>
            <person name="Calhoun S."/>
            <person name="Haridas S."/>
            <person name="Kuo A."/>
            <person name="Mondo S."/>
            <person name="Pangilinan J."/>
            <person name="Riley R."/>
            <person name="LaButti K."/>
            <person name="Andreopoulos B."/>
            <person name="Lipzen A."/>
            <person name="Chen C."/>
            <person name="Yan M."/>
            <person name="Daum C."/>
            <person name="Ng V."/>
            <person name="Clum A."/>
            <person name="Steindorff A."/>
            <person name="Ohm R.A."/>
            <person name="Martin F."/>
            <person name="Silar P."/>
            <person name="Natvig D.O."/>
            <person name="Lalanne C."/>
            <person name="Gautier V."/>
            <person name="Ament-Velasquez S.L."/>
            <person name="Kruys A."/>
            <person name="Hutchinson M.I."/>
            <person name="Powell A.J."/>
            <person name="Barry K."/>
            <person name="Miller A.N."/>
            <person name="Grigoriev I.V."/>
            <person name="Debuchy R."/>
            <person name="Gladieux P."/>
            <person name="Hiltunen Thoren M."/>
            <person name="Johannesson H."/>
        </authorList>
    </citation>
    <scope>NUCLEOTIDE SEQUENCE</scope>
    <source>
        <strain evidence="5">CBS 892.96</strain>
    </source>
</reference>
<dbReference type="Pfam" id="PF24883">
    <property type="entry name" value="NPHP3_N"/>
    <property type="match status" value="1"/>
</dbReference>
<dbReference type="Gene3D" id="3.40.50.300">
    <property type="entry name" value="P-loop containing nucleotide triphosphate hydrolases"/>
    <property type="match status" value="1"/>
</dbReference>
<keyword evidence="1" id="KW-0677">Repeat</keyword>
<dbReference type="Proteomes" id="UP001302321">
    <property type="component" value="Unassembled WGS sequence"/>
</dbReference>
<evidence type="ECO:0000313" key="6">
    <source>
        <dbReference type="Proteomes" id="UP001302321"/>
    </source>
</evidence>
<dbReference type="PANTHER" id="PTHR10039">
    <property type="entry name" value="AMELOGENIN"/>
    <property type="match status" value="1"/>
</dbReference>
<evidence type="ECO:0000256" key="2">
    <source>
        <dbReference type="SAM" id="MobiDB-lite"/>
    </source>
</evidence>
<dbReference type="InterPro" id="IPR027417">
    <property type="entry name" value="P-loop_NTPase"/>
</dbReference>
<dbReference type="InterPro" id="IPR011990">
    <property type="entry name" value="TPR-like_helical_dom_sf"/>
</dbReference>
<evidence type="ECO:0008006" key="7">
    <source>
        <dbReference type="Google" id="ProtNLM"/>
    </source>
</evidence>
<dbReference type="SUPFAM" id="SSF52540">
    <property type="entry name" value="P-loop containing nucleoside triphosphate hydrolases"/>
    <property type="match status" value="1"/>
</dbReference>
<accession>A0AAN6W5J2</accession>
<sequence>MASDVTKSKVDRLWQEALVEFRKLTNKDLGEIPKISPDDLRRLIEARAKQNDTEENKKRAKAKDTGLKILACINKLGEVAVQGVSTVFGAADICFKGISLLLDVPKRIREFHEVIDKIFIEIAPVLSQFKIYGRSEQFQAMDEDLLIAIHNVMISLVTICAKAINIEHAGKWQKFKAYASRALCDDEELNEELEKFQMLVKGQQNVQGTVVLETVLETKTNIVTIMKSTNEISSDLKSIKDKVQKKEAENAKQSQVGKIKAALGFKDGKDGDTDNSKTTWDDYLKKRIDGTGGWFKSVEAYNNWAKMETSTSGSSSFLLLTGPPGSGKSFSVASIISDLKEQASTTSVTAQTHRYLTTFYFFPSRSETNPVETALKWIAVQLAELDEAYAKNIGEAESLNPLRYARPAKLWNALKLGAPMSRTTHFIVLDGLDNLPEESLRQLLDIFGNMASTTSVNANQQSVRILASGQPHIFDSIRATESLSWKEIKVDGTVMEPEFRSYIRHKLNAPGMLPGRELKHKREAIEDKIIQGDSNFKTIQNALSVVETCIASGRTDEELDQALEDTAKDANILVKERVEKLEAELDMRQIGWVNELLIWVLFGERQLDVSELETAFIVRGKTVPIQGLENFITSRLKRLITIEPSGRPQLEDGVAKVVTKQREASQTGSESKTISLSIEIKNADISTVQRFLWDIAEFGTLGRFNFNSDDEAAQVAHSRGTVRVNKVDASLAIVNCFFKFLDESDPWGDSRPIAPYLIEDLPKHLRTLRMAEGDDAINDTERGKIGKRLFEILDYPDDLIKLHWNVFQWSPQFVLRSNVEEYWEWIRHDATVNALPGKEKAQVNELRKDDDWTNKLLKPMLKFVAKQWLRERSEDAYWAAQWIIEFLSQQKIDQIKAATSTTESSEAKVPATPATPPPPPPPQVQVAEAASWCIEVLELKESDLNSLWFERLAETYSSRGENAEASSEYQKAVKLCSGDPTWEILTGLCRNLCATGPSNLEEACSLHERAMSLYKDSDVTVDQRVGHLQTIARSKAFQGAPTKALEFFEEAYRLAPDDPNVVFDLMSQLYVLGREAEAQAIFTKTAESKKAAEQTEAGTTEGNPEDLTKLAEVIKAAAGIDFWKRTDVAFWRLVFMATATGRMSDLMRDLEAAHEQVASQERQYMQCMLTLYKGIAHFASHHAGFGNLETAVASCEKARQFARDTTDSYNWWVEQIFEKTTHVYDRYHFNQASGKGRIADSTFQGVESHIRALETSASAFEKSCTGLAPAKGFLAAYYTLKEDSVAARSVFSSDMVRISNMLSDGDASNDTDGLIQLKAVLLFTGDIQNAAVGFRLLPPHIGKIGVKHFKTLLTHLLCPEGVPAEGSIVAELLSWADAEYSKVDDPLYRFGVKLDKILESYYKTRTADGGPDRVVDVTKGDAPPVDRSSAEKGNAVVGIEADDATLKTLEVLRKKMHFNLERTCDSCYCDDIERCWDFERESYACKYCWVDLCETCLDKIKKSDRNQLHPICSPDHDWVRLPKWTLQHWMDTFKNVVRMPKIGENGEIIDGEEVIPVAEWFKGVFGRWGIEHDKDWDINDKEPEEEKEDEKVEANGGEVRVNGEKTDGEEVNGEKLKGEKVTVETVTIEKVTVEKVTAEEVTRQNGSQPVVSA</sequence>
<evidence type="ECO:0000259" key="3">
    <source>
        <dbReference type="Pfam" id="PF17109"/>
    </source>
</evidence>
<comment type="caution">
    <text evidence="5">The sequence shown here is derived from an EMBL/GenBank/DDBJ whole genome shotgun (WGS) entry which is preliminary data.</text>
</comment>
<feature type="domain" description="Fungal STAND N-terminal Goodbye" evidence="3">
    <location>
        <begin position="14"/>
        <end position="132"/>
    </location>
</feature>
<keyword evidence="6" id="KW-1185">Reference proteome</keyword>
<reference evidence="5" key="2">
    <citation type="submission" date="2023-05" db="EMBL/GenBank/DDBJ databases">
        <authorList>
            <consortium name="Lawrence Berkeley National Laboratory"/>
            <person name="Steindorff A."/>
            <person name="Hensen N."/>
            <person name="Bonometti L."/>
            <person name="Westerberg I."/>
            <person name="Brannstrom I.O."/>
            <person name="Guillou S."/>
            <person name="Cros-Aarteil S."/>
            <person name="Calhoun S."/>
            <person name="Haridas S."/>
            <person name="Kuo A."/>
            <person name="Mondo S."/>
            <person name="Pangilinan J."/>
            <person name="Riley R."/>
            <person name="Labutti K."/>
            <person name="Andreopoulos B."/>
            <person name="Lipzen A."/>
            <person name="Chen C."/>
            <person name="Yanf M."/>
            <person name="Daum C."/>
            <person name="Ng V."/>
            <person name="Clum A."/>
            <person name="Ohm R."/>
            <person name="Martin F."/>
            <person name="Silar P."/>
            <person name="Natvig D."/>
            <person name="Lalanne C."/>
            <person name="Gautier V."/>
            <person name="Ament-Velasquez S.L."/>
            <person name="Kruys A."/>
            <person name="Hutchinson M.I."/>
            <person name="Powell A.J."/>
            <person name="Barry K."/>
            <person name="Miller A.N."/>
            <person name="Grigoriev I.V."/>
            <person name="Debuchy R."/>
            <person name="Gladieux P."/>
            <person name="Thoren M.H."/>
            <person name="Johannesson H."/>
        </authorList>
    </citation>
    <scope>NUCLEOTIDE SEQUENCE</scope>
    <source>
        <strain evidence="5">CBS 892.96</strain>
    </source>
</reference>
<evidence type="ECO:0000313" key="5">
    <source>
        <dbReference type="EMBL" id="KAK4174017.1"/>
    </source>
</evidence>
<proteinExistence type="predicted"/>
<dbReference type="EMBL" id="MU866306">
    <property type="protein sequence ID" value="KAK4174017.1"/>
    <property type="molecule type" value="Genomic_DNA"/>
</dbReference>
<feature type="region of interest" description="Disordered" evidence="2">
    <location>
        <begin position="897"/>
        <end position="925"/>
    </location>
</feature>
<dbReference type="SUPFAM" id="SSF48452">
    <property type="entry name" value="TPR-like"/>
    <property type="match status" value="1"/>
</dbReference>
<dbReference type="InterPro" id="IPR056884">
    <property type="entry name" value="NPHP3-like_N"/>
</dbReference>
<gene>
    <name evidence="5" type="ORF">QBC36DRAFT_334622</name>
</gene>
<feature type="region of interest" description="Disordered" evidence="2">
    <location>
        <begin position="1580"/>
        <end position="1616"/>
    </location>
</feature>
<protein>
    <recommendedName>
        <fullName evidence="7">Fungal STAND N-terminal Goodbye domain-containing protein</fullName>
    </recommendedName>
</protein>
<name>A0AAN6W5J2_9PEZI</name>
<feature type="compositionally biased region" description="Basic and acidic residues" evidence="2">
    <location>
        <begin position="1601"/>
        <end position="1616"/>
    </location>
</feature>
<organism evidence="5 6">
    <name type="scientific">Triangularia setosa</name>
    <dbReference type="NCBI Taxonomy" id="2587417"/>
    <lineage>
        <taxon>Eukaryota</taxon>
        <taxon>Fungi</taxon>
        <taxon>Dikarya</taxon>
        <taxon>Ascomycota</taxon>
        <taxon>Pezizomycotina</taxon>
        <taxon>Sordariomycetes</taxon>
        <taxon>Sordariomycetidae</taxon>
        <taxon>Sordariales</taxon>
        <taxon>Podosporaceae</taxon>
        <taxon>Triangularia</taxon>
    </lineage>
</organism>
<evidence type="ECO:0000256" key="1">
    <source>
        <dbReference type="ARBA" id="ARBA00022737"/>
    </source>
</evidence>
<dbReference type="PANTHER" id="PTHR10039:SF17">
    <property type="entry name" value="FUNGAL STAND N-TERMINAL GOODBYE DOMAIN-CONTAINING PROTEIN-RELATED"/>
    <property type="match status" value="1"/>
</dbReference>
<dbReference type="InterPro" id="IPR031350">
    <property type="entry name" value="Goodbye_dom"/>
</dbReference>
<dbReference type="Gene3D" id="1.25.40.10">
    <property type="entry name" value="Tetratricopeptide repeat domain"/>
    <property type="match status" value="1"/>
</dbReference>
<feature type="compositionally biased region" description="Pro residues" evidence="2">
    <location>
        <begin position="913"/>
        <end position="923"/>
    </location>
</feature>
<evidence type="ECO:0000259" key="4">
    <source>
        <dbReference type="Pfam" id="PF24883"/>
    </source>
</evidence>
<feature type="domain" description="Nephrocystin 3-like N-terminal" evidence="4">
    <location>
        <begin position="290"/>
        <end position="457"/>
    </location>
</feature>